<name>A0A8T2N4J9_9TELE</name>
<evidence type="ECO:0000313" key="2">
    <source>
        <dbReference type="Proteomes" id="UP000824540"/>
    </source>
</evidence>
<keyword evidence="2" id="KW-1185">Reference proteome</keyword>
<dbReference type="EMBL" id="JAFBMS010000326">
    <property type="protein sequence ID" value="KAG9331477.1"/>
    <property type="molecule type" value="Genomic_DNA"/>
</dbReference>
<accession>A0A8T2N4J9</accession>
<dbReference type="AlphaFoldDB" id="A0A8T2N4J9"/>
<evidence type="ECO:0000313" key="1">
    <source>
        <dbReference type="EMBL" id="KAG9331477.1"/>
    </source>
</evidence>
<organism evidence="1 2">
    <name type="scientific">Albula glossodonta</name>
    <name type="common">roundjaw bonefish</name>
    <dbReference type="NCBI Taxonomy" id="121402"/>
    <lineage>
        <taxon>Eukaryota</taxon>
        <taxon>Metazoa</taxon>
        <taxon>Chordata</taxon>
        <taxon>Craniata</taxon>
        <taxon>Vertebrata</taxon>
        <taxon>Euteleostomi</taxon>
        <taxon>Actinopterygii</taxon>
        <taxon>Neopterygii</taxon>
        <taxon>Teleostei</taxon>
        <taxon>Albuliformes</taxon>
        <taxon>Albulidae</taxon>
        <taxon>Albula</taxon>
    </lineage>
</organism>
<protein>
    <submittedName>
        <fullName evidence="1">Uncharacterized protein</fullName>
    </submittedName>
</protein>
<gene>
    <name evidence="1" type="ORF">JZ751_018877</name>
</gene>
<dbReference type="Proteomes" id="UP000824540">
    <property type="component" value="Unassembled WGS sequence"/>
</dbReference>
<proteinExistence type="predicted"/>
<comment type="caution">
    <text evidence="1">The sequence shown here is derived from an EMBL/GenBank/DDBJ whole genome shotgun (WGS) entry which is preliminary data.</text>
</comment>
<sequence length="67" mass="7880">MRAEGSMSSRAWEKQWRARACWRPSSFNISSPYRYEQVRSNSERTFREEVVRIGSQCTDSLFQADAV</sequence>
<reference evidence="1" key="1">
    <citation type="thesis" date="2021" institute="BYU ScholarsArchive" country="Provo, UT, USA">
        <title>Applications of and Algorithms for Genome Assembly and Genomic Analyses with an Emphasis on Marine Teleosts.</title>
        <authorList>
            <person name="Pickett B.D."/>
        </authorList>
    </citation>
    <scope>NUCLEOTIDE SEQUENCE</scope>
    <source>
        <strain evidence="1">HI-2016</strain>
    </source>
</reference>